<protein>
    <submittedName>
        <fullName evidence="1">Uncharacterized protein</fullName>
    </submittedName>
</protein>
<dbReference type="InterPro" id="IPR019734">
    <property type="entry name" value="TPR_rpt"/>
</dbReference>
<gene>
    <name evidence="1" type="ORF">METZ01_LOCUS400716</name>
</gene>
<name>A0A382VMW4_9ZZZZ</name>
<dbReference type="SUPFAM" id="SSF48452">
    <property type="entry name" value="TPR-like"/>
    <property type="match status" value="1"/>
</dbReference>
<sequence length="215" mass="24293">MMPLANTANPPPTLPDQDFLVLRTQLEAQALSNPLNIEQQYQLAISYWRLGLLKQARTSLNKLLKLNPDYTQAHYLSGIVSLSLVGEVNIFRKIGMAKRALASWNEALTLNKQHVKANFAVFSFYLNAPGIAGGDLELAEKWLSKLRTVNYPYHQMAHGLLMAKQGKPEIAEQLLIEASTTIEHRATPIFQLAQFYLQQEQFVKAEQALKTYLLQ</sequence>
<dbReference type="SMART" id="SM00028">
    <property type="entry name" value="TPR"/>
    <property type="match status" value="2"/>
</dbReference>
<dbReference type="Gene3D" id="1.25.40.10">
    <property type="entry name" value="Tetratricopeptide repeat domain"/>
    <property type="match status" value="1"/>
</dbReference>
<feature type="non-terminal residue" evidence="1">
    <location>
        <position position="215"/>
    </location>
</feature>
<dbReference type="EMBL" id="UINC01153250">
    <property type="protein sequence ID" value="SVD47862.1"/>
    <property type="molecule type" value="Genomic_DNA"/>
</dbReference>
<dbReference type="Pfam" id="PF13181">
    <property type="entry name" value="TPR_8"/>
    <property type="match status" value="1"/>
</dbReference>
<accession>A0A382VMW4</accession>
<dbReference type="PROSITE" id="PS50005">
    <property type="entry name" value="TPR"/>
    <property type="match status" value="1"/>
</dbReference>
<proteinExistence type="predicted"/>
<organism evidence="1">
    <name type="scientific">marine metagenome</name>
    <dbReference type="NCBI Taxonomy" id="408172"/>
    <lineage>
        <taxon>unclassified sequences</taxon>
        <taxon>metagenomes</taxon>
        <taxon>ecological metagenomes</taxon>
    </lineage>
</organism>
<dbReference type="AlphaFoldDB" id="A0A382VMW4"/>
<dbReference type="InterPro" id="IPR011990">
    <property type="entry name" value="TPR-like_helical_dom_sf"/>
</dbReference>
<evidence type="ECO:0000313" key="1">
    <source>
        <dbReference type="EMBL" id="SVD47862.1"/>
    </source>
</evidence>
<reference evidence="1" key="1">
    <citation type="submission" date="2018-05" db="EMBL/GenBank/DDBJ databases">
        <authorList>
            <person name="Lanie J.A."/>
            <person name="Ng W.-L."/>
            <person name="Kazmierczak K.M."/>
            <person name="Andrzejewski T.M."/>
            <person name="Davidsen T.M."/>
            <person name="Wayne K.J."/>
            <person name="Tettelin H."/>
            <person name="Glass J.I."/>
            <person name="Rusch D."/>
            <person name="Podicherti R."/>
            <person name="Tsui H.-C.T."/>
            <person name="Winkler M.E."/>
        </authorList>
    </citation>
    <scope>NUCLEOTIDE SEQUENCE</scope>
</reference>